<dbReference type="Proteomes" id="UP000001572">
    <property type="component" value="Chromosome"/>
</dbReference>
<keyword evidence="4" id="KW-1185">Reference proteome</keyword>
<evidence type="ECO:0000313" key="4">
    <source>
        <dbReference type="Proteomes" id="UP000001572"/>
    </source>
</evidence>
<protein>
    <submittedName>
        <fullName evidence="3">Peptidase S41</fullName>
    </submittedName>
</protein>
<evidence type="ECO:0000256" key="1">
    <source>
        <dbReference type="SAM" id="Phobius"/>
    </source>
</evidence>
<name>A6TPD4_ALKMQ</name>
<gene>
    <name evidence="3" type="ordered locus">Amet_1887</name>
</gene>
<keyword evidence="1" id="KW-0472">Membrane</keyword>
<dbReference type="STRING" id="293826.Amet_1887"/>
<dbReference type="GO" id="GO:0008236">
    <property type="term" value="F:serine-type peptidase activity"/>
    <property type="evidence" value="ECO:0007669"/>
    <property type="project" value="InterPro"/>
</dbReference>
<dbReference type="HOGENOM" id="CLU_599802_0_0_9"/>
<accession>A6TPD4</accession>
<dbReference type="InterPro" id="IPR005151">
    <property type="entry name" value="Tail-specific_protease"/>
</dbReference>
<dbReference type="AlphaFoldDB" id="A6TPD4"/>
<dbReference type="EMBL" id="CP000724">
    <property type="protein sequence ID" value="ABR48052.1"/>
    <property type="molecule type" value="Genomic_DNA"/>
</dbReference>
<dbReference type="Gene3D" id="3.90.226.10">
    <property type="entry name" value="2-enoyl-CoA Hydratase, Chain A, domain 1"/>
    <property type="match status" value="1"/>
</dbReference>
<dbReference type="Pfam" id="PF03572">
    <property type="entry name" value="Peptidase_S41"/>
    <property type="match status" value="1"/>
</dbReference>
<dbReference type="InterPro" id="IPR029045">
    <property type="entry name" value="ClpP/crotonase-like_dom_sf"/>
</dbReference>
<proteinExistence type="predicted"/>
<feature type="transmembrane region" description="Helical" evidence="1">
    <location>
        <begin position="44"/>
        <end position="61"/>
    </location>
</feature>
<sequence>MCSNTADEETNEVVEVVSEDQAMPSVQMRSLGGSNEMRNGKFKAYIVAMISVLMCLALFMGCTDEIEKASSGEEKKVPIPVEVKEILSANRFVDDIDEEKVKEGFGKLLYKFDRFDEVTNEEVIYGFSEQIVDEIIVEEALIDVDHVFRLLKYGYAGYQYFGGDESFLSAKENMIQEISKRDKVISTNDLSKILYNHLSFIQDGHFTISGRELFQRHNYYMSETYAFFKDVQGYYMMIDEEKYYLIEVAEEEIEDYLKLSLNEDGEIVYYLGEVYPSRTINRKVNIKLKSDTKTINETIAMRMVISRENFKGSSVYNYSEIGDMPMIEIRSMSPKTQKDVEQIQNFAEDAKKLKDEDYFIIDVRGNGGGGDSYSFEWIKNYTGQTRETFIMDRIESHLDTEITIGAMKYSMEFEVDLELRKEAEDLIERIVLEDYYPGWTPLYIKQPQRLNNENIIFVIMDEGIASSGESFISMLRQMENVIFVGTNTAGVYLASGGAYTLPHSHIPIGFGQSLFLNSKLEDREGIGFMPDFWVSPDQAIDRILKFIGES</sequence>
<dbReference type="SUPFAM" id="SSF52096">
    <property type="entry name" value="ClpP/crotonase"/>
    <property type="match status" value="1"/>
</dbReference>
<dbReference type="eggNOG" id="COG0793">
    <property type="taxonomic scope" value="Bacteria"/>
</dbReference>
<evidence type="ECO:0000259" key="2">
    <source>
        <dbReference type="Pfam" id="PF03572"/>
    </source>
</evidence>
<keyword evidence="1" id="KW-0812">Transmembrane</keyword>
<dbReference type="GO" id="GO:0006508">
    <property type="term" value="P:proteolysis"/>
    <property type="evidence" value="ECO:0007669"/>
    <property type="project" value="InterPro"/>
</dbReference>
<dbReference type="RefSeq" id="WP_012063087.1">
    <property type="nucleotide sequence ID" value="NC_009633.1"/>
</dbReference>
<feature type="domain" description="Tail specific protease" evidence="2">
    <location>
        <begin position="326"/>
        <end position="497"/>
    </location>
</feature>
<dbReference type="OrthoDB" id="1708078at2"/>
<evidence type="ECO:0000313" key="3">
    <source>
        <dbReference type="EMBL" id="ABR48052.1"/>
    </source>
</evidence>
<reference evidence="4" key="1">
    <citation type="journal article" date="2016" name="Genome Announc.">
        <title>Complete genome sequence of Alkaliphilus metalliredigens strain QYMF, an alkaliphilic and metal-reducing bacterium isolated from borax-contaminated leachate ponds.</title>
        <authorList>
            <person name="Hwang C."/>
            <person name="Copeland A."/>
            <person name="Lucas S."/>
            <person name="Lapidus A."/>
            <person name="Barry K."/>
            <person name="Detter J.C."/>
            <person name="Glavina Del Rio T."/>
            <person name="Hammon N."/>
            <person name="Israni S."/>
            <person name="Dalin E."/>
            <person name="Tice H."/>
            <person name="Pitluck S."/>
            <person name="Chertkov O."/>
            <person name="Brettin T."/>
            <person name="Bruce D."/>
            <person name="Han C."/>
            <person name="Schmutz J."/>
            <person name="Larimer F."/>
            <person name="Land M.L."/>
            <person name="Hauser L."/>
            <person name="Kyrpides N."/>
            <person name="Mikhailova N."/>
            <person name="Ye Q."/>
            <person name="Zhou J."/>
            <person name="Richardson P."/>
            <person name="Fields M.W."/>
        </authorList>
    </citation>
    <scope>NUCLEOTIDE SEQUENCE [LARGE SCALE GENOMIC DNA]</scope>
    <source>
        <strain evidence="4">QYMF</strain>
    </source>
</reference>
<keyword evidence="1" id="KW-1133">Transmembrane helix</keyword>
<dbReference type="KEGG" id="amt:Amet_1887"/>
<organism evidence="3 4">
    <name type="scientific">Alkaliphilus metalliredigens (strain QYMF)</name>
    <dbReference type="NCBI Taxonomy" id="293826"/>
    <lineage>
        <taxon>Bacteria</taxon>
        <taxon>Bacillati</taxon>
        <taxon>Bacillota</taxon>
        <taxon>Clostridia</taxon>
        <taxon>Peptostreptococcales</taxon>
        <taxon>Natronincolaceae</taxon>
        <taxon>Alkaliphilus</taxon>
    </lineage>
</organism>